<name>A0A399EHZ5_9DEIN</name>
<evidence type="ECO:0000313" key="2">
    <source>
        <dbReference type="EMBL" id="RIH83578.1"/>
    </source>
</evidence>
<organism evidence="2 3">
    <name type="scientific">Calidithermus terrae</name>
    <dbReference type="NCBI Taxonomy" id="1408545"/>
    <lineage>
        <taxon>Bacteria</taxon>
        <taxon>Thermotogati</taxon>
        <taxon>Deinococcota</taxon>
        <taxon>Deinococci</taxon>
        <taxon>Thermales</taxon>
        <taxon>Thermaceae</taxon>
        <taxon>Calidithermus</taxon>
    </lineage>
</organism>
<keyword evidence="3" id="KW-1185">Reference proteome</keyword>
<dbReference type="Proteomes" id="UP000265715">
    <property type="component" value="Unassembled WGS sequence"/>
</dbReference>
<dbReference type="AlphaFoldDB" id="A0A399EHZ5"/>
<feature type="chain" id="PRO_5017477061" evidence="1">
    <location>
        <begin position="25"/>
        <end position="107"/>
    </location>
</feature>
<reference evidence="2 3" key="1">
    <citation type="submission" date="2018-08" db="EMBL/GenBank/DDBJ databases">
        <title>Meiothermus terrae DSM 26712 genome sequencing project.</title>
        <authorList>
            <person name="Da Costa M.S."/>
            <person name="Albuquerque L."/>
            <person name="Raposo P."/>
            <person name="Froufe H.J.C."/>
            <person name="Barroso C.S."/>
            <person name="Egas C."/>
        </authorList>
    </citation>
    <scope>NUCLEOTIDE SEQUENCE [LARGE SCALE GENOMIC DNA]</scope>
    <source>
        <strain evidence="2 3">DSM 26712</strain>
    </source>
</reference>
<sequence>MRLRRSVGLILLGCVALGGGGTPAQGPGPTEPLPFTPPLYTALGLTGQPLEGSPKFKTGTWSPDPSRDYAIRALPVPQDKHYHLQVIRPAGELPLPNLHLRPQPRLR</sequence>
<protein>
    <submittedName>
        <fullName evidence="2">Uncharacterized protein</fullName>
    </submittedName>
</protein>
<dbReference type="EMBL" id="QXDL01000089">
    <property type="protein sequence ID" value="RIH83578.1"/>
    <property type="molecule type" value="Genomic_DNA"/>
</dbReference>
<gene>
    <name evidence="2" type="ORF">Mterra_02235</name>
</gene>
<accession>A0A399EHZ5</accession>
<proteinExistence type="predicted"/>
<comment type="caution">
    <text evidence="2">The sequence shown here is derived from an EMBL/GenBank/DDBJ whole genome shotgun (WGS) entry which is preliminary data.</text>
</comment>
<evidence type="ECO:0000256" key="1">
    <source>
        <dbReference type="SAM" id="SignalP"/>
    </source>
</evidence>
<keyword evidence="1" id="KW-0732">Signal</keyword>
<feature type="signal peptide" evidence="1">
    <location>
        <begin position="1"/>
        <end position="24"/>
    </location>
</feature>
<evidence type="ECO:0000313" key="3">
    <source>
        <dbReference type="Proteomes" id="UP000265715"/>
    </source>
</evidence>